<dbReference type="EMBL" id="CP011371">
    <property type="protein sequence ID" value="AKJ28194.1"/>
    <property type="molecule type" value="Genomic_DNA"/>
</dbReference>
<dbReference type="KEGG" id="pbh:AAW51_1503"/>
<dbReference type="Pfam" id="PF06904">
    <property type="entry name" value="Extensin-like_C"/>
    <property type="match status" value="1"/>
</dbReference>
<protein>
    <submittedName>
        <fullName evidence="2">Extensin</fullName>
    </submittedName>
</protein>
<accession>A0A0G3BFG7</accession>
<feature type="domain" description="Extensin-like C-terminal" evidence="1">
    <location>
        <begin position="66"/>
        <end position="237"/>
    </location>
</feature>
<sequence length="237" mass="26291">MAKALSFLLGLALLLGMLVAAGAYALREGHVVVPAHWRPWAAVTLTEPPGPFTRFKLARLERDPALCRSVLATTPLVWRPLPDTPRRGDCGWRNAVQISATESMVKPPFPLSCRAAVALALWEHHVLQPAAQRHFGMPVRRIEHLGSYACRNVYGRDTGPRSQHASADALDIAGFVLQDGRRLRVLRHWDEAGPAGRLLREVHQGACRYFDGALGPEYNQAHRDHLHLDRGGPHVCR</sequence>
<organism evidence="2 3">
    <name type="scientific">Caldimonas brevitalea</name>
    <dbReference type="NCBI Taxonomy" id="413882"/>
    <lineage>
        <taxon>Bacteria</taxon>
        <taxon>Pseudomonadati</taxon>
        <taxon>Pseudomonadota</taxon>
        <taxon>Betaproteobacteria</taxon>
        <taxon>Burkholderiales</taxon>
        <taxon>Sphaerotilaceae</taxon>
        <taxon>Caldimonas</taxon>
    </lineage>
</organism>
<evidence type="ECO:0000259" key="1">
    <source>
        <dbReference type="Pfam" id="PF06904"/>
    </source>
</evidence>
<evidence type="ECO:0000313" key="2">
    <source>
        <dbReference type="EMBL" id="AKJ28194.1"/>
    </source>
</evidence>
<proteinExistence type="predicted"/>
<dbReference type="InterPro" id="IPR009683">
    <property type="entry name" value="Extensin-like_C"/>
</dbReference>
<dbReference type="AlphaFoldDB" id="A0A0G3BFG7"/>
<keyword evidence="3" id="KW-1185">Reference proteome</keyword>
<dbReference type="STRING" id="413882.AAW51_1503"/>
<dbReference type="PATRIC" id="fig|413882.6.peg.1578"/>
<dbReference type="RefSeq" id="WP_238947787.1">
    <property type="nucleotide sequence ID" value="NZ_CP011371.1"/>
</dbReference>
<gene>
    <name evidence="2" type="ORF">AAW51_1503</name>
</gene>
<evidence type="ECO:0000313" key="3">
    <source>
        <dbReference type="Proteomes" id="UP000035352"/>
    </source>
</evidence>
<name>A0A0G3BFG7_9BURK</name>
<reference evidence="2 3" key="1">
    <citation type="submission" date="2015-05" db="EMBL/GenBank/DDBJ databases">
        <authorList>
            <person name="Tang B."/>
            <person name="Yu Y."/>
        </authorList>
    </citation>
    <scope>NUCLEOTIDE SEQUENCE [LARGE SCALE GENOMIC DNA]</scope>
    <source>
        <strain evidence="2 3">DSM 7029</strain>
    </source>
</reference>
<dbReference type="Proteomes" id="UP000035352">
    <property type="component" value="Chromosome"/>
</dbReference>